<accession>A0A382IBS9</accession>
<evidence type="ECO:0000313" key="3">
    <source>
        <dbReference type="EMBL" id="SVB96697.1"/>
    </source>
</evidence>
<protein>
    <recommendedName>
        <fullName evidence="2">Ketosynthase family 3 (KS3) domain-containing protein</fullName>
    </recommendedName>
</protein>
<dbReference type="Gene3D" id="3.40.47.10">
    <property type="match status" value="1"/>
</dbReference>
<feature type="non-terminal residue" evidence="3">
    <location>
        <position position="189"/>
    </location>
</feature>
<dbReference type="PANTHER" id="PTHR11712">
    <property type="entry name" value="POLYKETIDE SYNTHASE-RELATED"/>
    <property type="match status" value="1"/>
</dbReference>
<name>A0A382IBS9_9ZZZZ</name>
<dbReference type="GO" id="GO:0005829">
    <property type="term" value="C:cytosol"/>
    <property type="evidence" value="ECO:0007669"/>
    <property type="project" value="TreeGrafter"/>
</dbReference>
<dbReference type="GO" id="GO:0004315">
    <property type="term" value="F:3-oxoacyl-[acyl-carrier-protein] synthase activity"/>
    <property type="evidence" value="ECO:0007669"/>
    <property type="project" value="TreeGrafter"/>
</dbReference>
<dbReference type="InterPro" id="IPR020841">
    <property type="entry name" value="PKS_Beta-ketoAc_synthase_dom"/>
</dbReference>
<dbReference type="Pfam" id="PF00109">
    <property type="entry name" value="ketoacyl-synt"/>
    <property type="match status" value="1"/>
</dbReference>
<dbReference type="InterPro" id="IPR014030">
    <property type="entry name" value="Ketoacyl_synth_N"/>
</dbReference>
<dbReference type="InterPro" id="IPR000794">
    <property type="entry name" value="Beta-ketoacyl_synthase"/>
</dbReference>
<dbReference type="PANTHER" id="PTHR11712:SF336">
    <property type="entry name" value="3-OXOACYL-[ACYL-CARRIER-PROTEIN] SYNTHASE, MITOCHONDRIAL"/>
    <property type="match status" value="1"/>
</dbReference>
<reference evidence="3" key="1">
    <citation type="submission" date="2018-05" db="EMBL/GenBank/DDBJ databases">
        <authorList>
            <person name="Lanie J.A."/>
            <person name="Ng W.-L."/>
            <person name="Kazmierczak K.M."/>
            <person name="Andrzejewski T.M."/>
            <person name="Davidsen T.M."/>
            <person name="Wayne K.J."/>
            <person name="Tettelin H."/>
            <person name="Glass J.I."/>
            <person name="Rusch D."/>
            <person name="Podicherti R."/>
            <person name="Tsui H.-C.T."/>
            <person name="Winkler M.E."/>
        </authorList>
    </citation>
    <scope>NUCLEOTIDE SEQUENCE</scope>
</reference>
<sequence>MTNSNETRVVVTGLGAITCLGNSIDEFWTGLKDGQSGIREISLVSPDGFPCKVSGEIQDFDATEYMDRKEARRMARFSQFAVAAAHQAVNDSGLDLEKEDLDRIGVLIGSGSGGLPETDQQAEIRVKRGVGRMSPYYIPMMLVNMASANISHTFNLTGYTNTCVTACAASTQAIGEAAEVIRRGTADVI</sequence>
<proteinExistence type="predicted"/>
<organism evidence="3">
    <name type="scientific">marine metagenome</name>
    <dbReference type="NCBI Taxonomy" id="408172"/>
    <lineage>
        <taxon>unclassified sequences</taxon>
        <taxon>metagenomes</taxon>
        <taxon>ecological metagenomes</taxon>
    </lineage>
</organism>
<feature type="domain" description="Ketosynthase family 3 (KS3)" evidence="2">
    <location>
        <begin position="6"/>
        <end position="189"/>
    </location>
</feature>
<keyword evidence="1" id="KW-0808">Transferase</keyword>
<dbReference type="SUPFAM" id="SSF53901">
    <property type="entry name" value="Thiolase-like"/>
    <property type="match status" value="1"/>
</dbReference>
<dbReference type="InterPro" id="IPR016039">
    <property type="entry name" value="Thiolase-like"/>
</dbReference>
<dbReference type="GO" id="GO:0006633">
    <property type="term" value="P:fatty acid biosynthetic process"/>
    <property type="evidence" value="ECO:0007669"/>
    <property type="project" value="TreeGrafter"/>
</dbReference>
<gene>
    <name evidence="3" type="ORF">METZ01_LOCUS249551</name>
</gene>
<evidence type="ECO:0000256" key="1">
    <source>
        <dbReference type="ARBA" id="ARBA00022679"/>
    </source>
</evidence>
<dbReference type="AlphaFoldDB" id="A0A382IBS9"/>
<evidence type="ECO:0000259" key="2">
    <source>
        <dbReference type="PROSITE" id="PS52004"/>
    </source>
</evidence>
<dbReference type="PROSITE" id="PS52004">
    <property type="entry name" value="KS3_2"/>
    <property type="match status" value="1"/>
</dbReference>
<dbReference type="EMBL" id="UINC01066222">
    <property type="protein sequence ID" value="SVB96697.1"/>
    <property type="molecule type" value="Genomic_DNA"/>
</dbReference>